<dbReference type="InterPro" id="IPR023393">
    <property type="entry name" value="START-like_dom_sf"/>
</dbReference>
<dbReference type="SUPFAM" id="SSF55961">
    <property type="entry name" value="Bet v1-like"/>
    <property type="match status" value="1"/>
</dbReference>
<dbReference type="KEGG" id="upl:DSM104440_02678"/>
<proteinExistence type="inferred from homology"/>
<evidence type="ECO:0000313" key="4">
    <source>
        <dbReference type="Proteomes" id="UP000503096"/>
    </source>
</evidence>
<feature type="domain" description="Activator of Hsp90 ATPase homologue 1/2-like C-terminal" evidence="2">
    <location>
        <begin position="45"/>
        <end position="137"/>
    </location>
</feature>
<dbReference type="EMBL" id="CP053073">
    <property type="protein sequence ID" value="QJR15852.1"/>
    <property type="molecule type" value="Genomic_DNA"/>
</dbReference>
<evidence type="ECO:0000256" key="1">
    <source>
        <dbReference type="ARBA" id="ARBA00006817"/>
    </source>
</evidence>
<dbReference type="AlphaFoldDB" id="A0A6M4H9B3"/>
<protein>
    <recommendedName>
        <fullName evidence="2">Activator of Hsp90 ATPase homologue 1/2-like C-terminal domain-containing protein</fullName>
    </recommendedName>
</protein>
<keyword evidence="4" id="KW-1185">Reference proteome</keyword>
<comment type="similarity">
    <text evidence="1">Belongs to the AHA1 family.</text>
</comment>
<dbReference type="InParanoid" id="A0A6M4H9B3"/>
<gene>
    <name evidence="3" type="ORF">DSM104440_02678</name>
</gene>
<name>A0A6M4H9B3_9PROT</name>
<sequence>MAENKKAIFRIVISGSMEAIFRELTKTDSPQGAIFNSMLTTKGLVPGNRMQMRSVSGGHTIVEGQVMEIDPPRRFAHTHRFTMFDDPVCKVIYDLKQVPGGVEVTLTVEDMPAGTRTEKEMSCGGTTILNELKEVVEKGKPTFGTRVKYCLFHYLEFMLPKKTKSENWPL</sequence>
<organism evidence="3 4">
    <name type="scientific">Usitatibacter palustris</name>
    <dbReference type="NCBI Taxonomy" id="2732487"/>
    <lineage>
        <taxon>Bacteria</taxon>
        <taxon>Pseudomonadati</taxon>
        <taxon>Pseudomonadota</taxon>
        <taxon>Betaproteobacteria</taxon>
        <taxon>Nitrosomonadales</taxon>
        <taxon>Usitatibacteraceae</taxon>
        <taxon>Usitatibacter</taxon>
    </lineage>
</organism>
<dbReference type="InterPro" id="IPR013538">
    <property type="entry name" value="ASHA1/2-like_C"/>
</dbReference>
<dbReference type="Pfam" id="PF08327">
    <property type="entry name" value="AHSA1"/>
    <property type="match status" value="1"/>
</dbReference>
<evidence type="ECO:0000313" key="3">
    <source>
        <dbReference type="EMBL" id="QJR15852.1"/>
    </source>
</evidence>
<reference evidence="3 4" key="1">
    <citation type="submission" date="2020-04" db="EMBL/GenBank/DDBJ databases">
        <title>Usitatibacter rugosus gen. nov., sp. nov. and Usitatibacter palustris sp. nov., novel members of Usitatibacteraceae fam. nov. within the order Nitrosomonadales isolated from soil.</title>
        <authorList>
            <person name="Huber K.J."/>
            <person name="Neumann-Schaal M."/>
            <person name="Geppert A."/>
            <person name="Luckner M."/>
            <person name="Wanner G."/>
            <person name="Overmann J."/>
        </authorList>
    </citation>
    <scope>NUCLEOTIDE SEQUENCE [LARGE SCALE GENOMIC DNA]</scope>
    <source>
        <strain evidence="3 4">Swamp67</strain>
    </source>
</reference>
<accession>A0A6M4H9B3</accession>
<evidence type="ECO:0000259" key="2">
    <source>
        <dbReference type="Pfam" id="PF08327"/>
    </source>
</evidence>
<dbReference type="Gene3D" id="3.30.530.20">
    <property type="match status" value="1"/>
</dbReference>
<dbReference type="Proteomes" id="UP000503096">
    <property type="component" value="Chromosome"/>
</dbReference>
<dbReference type="RefSeq" id="WP_171163500.1">
    <property type="nucleotide sequence ID" value="NZ_CP053073.1"/>
</dbReference>